<keyword evidence="5" id="KW-0472">Membrane</keyword>
<dbReference type="GO" id="GO:0042597">
    <property type="term" value="C:periplasmic space"/>
    <property type="evidence" value="ECO:0007669"/>
    <property type="project" value="UniProtKB-SubCell"/>
</dbReference>
<evidence type="ECO:0000256" key="1">
    <source>
        <dbReference type="ARBA" id="ARBA00004203"/>
    </source>
</evidence>
<organism evidence="6 7">
    <name type="scientific">Deinococcus koreensis</name>
    <dbReference type="NCBI Taxonomy" id="2054903"/>
    <lineage>
        <taxon>Bacteria</taxon>
        <taxon>Thermotogati</taxon>
        <taxon>Deinococcota</taxon>
        <taxon>Deinococci</taxon>
        <taxon>Deinococcales</taxon>
        <taxon>Deinococcaceae</taxon>
        <taxon>Deinococcus</taxon>
    </lineage>
</organism>
<evidence type="ECO:0000256" key="4">
    <source>
        <dbReference type="ARBA" id="ARBA00023237"/>
    </source>
</evidence>
<keyword evidence="7" id="KW-1185">Reference proteome</keyword>
<dbReference type="InterPro" id="IPR012902">
    <property type="entry name" value="N_methyl_site"/>
</dbReference>
<comment type="subcellular location">
    <subcellularLocation>
        <location evidence="1">Cell outer membrane</location>
        <topology evidence="1">Single-pass membrane protein</topology>
    </subcellularLocation>
    <subcellularLocation>
        <location evidence="2">Periplasm</location>
    </subcellularLocation>
</comment>
<dbReference type="GO" id="GO:0009279">
    <property type="term" value="C:cell outer membrane"/>
    <property type="evidence" value="ECO:0007669"/>
    <property type="project" value="UniProtKB-SubCell"/>
</dbReference>
<sequence length="148" mass="15458">MGRRPVGQGFTLIELLIVLAIIGIIASLALPAYLRYIATLETAQTAGAYQQQLESARGLARRGQPVRLSTAAGSAVATVEVLNAGAWTTRGTYTLGNAKASAATTVLLYPPYGTLDSAPRTLSFASVRNSGITRTVRIISLLGKAVTP</sequence>
<dbReference type="InterPro" id="IPR045584">
    <property type="entry name" value="Pilin-like"/>
</dbReference>
<dbReference type="Gene3D" id="3.30.700.10">
    <property type="entry name" value="Glycoprotein, Type 4 Pilin"/>
    <property type="match status" value="1"/>
</dbReference>
<evidence type="ECO:0000256" key="3">
    <source>
        <dbReference type="ARBA" id="ARBA00022764"/>
    </source>
</evidence>
<reference evidence="6 7" key="1">
    <citation type="submission" date="2018-01" db="EMBL/GenBank/DDBJ databases">
        <title>Deinococcus koreensis sp. nov., a radiation-resistant bacterium isolated from river water.</title>
        <authorList>
            <person name="Choi A."/>
        </authorList>
    </citation>
    <scope>NUCLEOTIDE SEQUENCE [LARGE SCALE GENOMIC DNA]</scope>
    <source>
        <strain evidence="6 7">SJW1-2</strain>
    </source>
</reference>
<keyword evidence="5" id="KW-1133">Transmembrane helix</keyword>
<evidence type="ECO:0000313" key="7">
    <source>
        <dbReference type="Proteomes" id="UP000236379"/>
    </source>
</evidence>
<dbReference type="SUPFAM" id="SSF54523">
    <property type="entry name" value="Pili subunits"/>
    <property type="match status" value="1"/>
</dbReference>
<comment type="caution">
    <text evidence="6">The sequence shown here is derived from an EMBL/GenBank/DDBJ whole genome shotgun (WGS) entry which is preliminary data.</text>
</comment>
<name>A0A2K3V1Z0_9DEIO</name>
<dbReference type="PROSITE" id="PS00409">
    <property type="entry name" value="PROKAR_NTER_METHYL"/>
    <property type="match status" value="1"/>
</dbReference>
<dbReference type="AlphaFoldDB" id="A0A2K3V1Z0"/>
<protein>
    <recommendedName>
        <fullName evidence="8">Prepilin-type N-terminal cleavage/methylation domain-containing protein</fullName>
    </recommendedName>
</protein>
<evidence type="ECO:0008006" key="8">
    <source>
        <dbReference type="Google" id="ProtNLM"/>
    </source>
</evidence>
<keyword evidence="3" id="KW-0574">Periplasm</keyword>
<dbReference type="NCBIfam" id="TIGR02532">
    <property type="entry name" value="IV_pilin_GFxxxE"/>
    <property type="match status" value="1"/>
</dbReference>
<proteinExistence type="predicted"/>
<accession>A0A2K3V1Z0</accession>
<feature type="transmembrane region" description="Helical" evidence="5">
    <location>
        <begin position="12"/>
        <end position="34"/>
    </location>
</feature>
<keyword evidence="4" id="KW-0998">Cell outer membrane</keyword>
<dbReference type="EMBL" id="PPPD01000001">
    <property type="protein sequence ID" value="PNY82807.1"/>
    <property type="molecule type" value="Genomic_DNA"/>
</dbReference>
<evidence type="ECO:0000256" key="2">
    <source>
        <dbReference type="ARBA" id="ARBA00004418"/>
    </source>
</evidence>
<keyword evidence="5" id="KW-0812">Transmembrane</keyword>
<evidence type="ECO:0000313" key="6">
    <source>
        <dbReference type="EMBL" id="PNY82807.1"/>
    </source>
</evidence>
<dbReference type="Proteomes" id="UP000236379">
    <property type="component" value="Unassembled WGS sequence"/>
</dbReference>
<dbReference type="Pfam" id="PF07963">
    <property type="entry name" value="N_methyl"/>
    <property type="match status" value="1"/>
</dbReference>
<evidence type="ECO:0000256" key="5">
    <source>
        <dbReference type="SAM" id="Phobius"/>
    </source>
</evidence>
<gene>
    <name evidence="6" type="ORF">CVO96_01980</name>
</gene>